<feature type="compositionally biased region" description="Polar residues" evidence="1">
    <location>
        <begin position="50"/>
        <end position="63"/>
    </location>
</feature>
<accession>A0A6J5KLE9</accession>
<proteinExistence type="predicted"/>
<organism evidence="2">
    <name type="scientific">uncultured Caudovirales phage</name>
    <dbReference type="NCBI Taxonomy" id="2100421"/>
    <lineage>
        <taxon>Viruses</taxon>
        <taxon>Duplodnaviria</taxon>
        <taxon>Heunggongvirae</taxon>
        <taxon>Uroviricota</taxon>
        <taxon>Caudoviricetes</taxon>
        <taxon>Peduoviridae</taxon>
        <taxon>Maltschvirus</taxon>
        <taxon>Maltschvirus maltsch</taxon>
    </lineage>
</organism>
<feature type="region of interest" description="Disordered" evidence="1">
    <location>
        <begin position="38"/>
        <end position="63"/>
    </location>
</feature>
<dbReference type="EMBL" id="LR796157">
    <property type="protein sequence ID" value="CAB4122255.1"/>
    <property type="molecule type" value="Genomic_DNA"/>
</dbReference>
<gene>
    <name evidence="2" type="ORF">UFOVP27_130</name>
</gene>
<evidence type="ECO:0000256" key="1">
    <source>
        <dbReference type="SAM" id="MobiDB-lite"/>
    </source>
</evidence>
<name>A0A6J5KLE9_9CAUD</name>
<reference evidence="2" key="1">
    <citation type="submission" date="2020-04" db="EMBL/GenBank/DDBJ databases">
        <authorList>
            <person name="Chiriac C."/>
            <person name="Salcher M."/>
            <person name="Ghai R."/>
            <person name="Kavagutti S V."/>
        </authorList>
    </citation>
    <scope>NUCLEOTIDE SEQUENCE</scope>
</reference>
<sequence>MSYRGTFLSEIFLDQYPKNNRLPKNLRLNAGEYAAWANEQEPDQGGDHAITNQKYGRSSGTNN</sequence>
<protein>
    <submittedName>
        <fullName evidence="2">Uncharacterized protein</fullName>
    </submittedName>
</protein>
<evidence type="ECO:0000313" key="2">
    <source>
        <dbReference type="EMBL" id="CAB4122255.1"/>
    </source>
</evidence>